<dbReference type="Proteomes" id="UP000839515">
    <property type="component" value="Unassembled WGS sequence"/>
</dbReference>
<dbReference type="EMBL" id="RSTU01000035">
    <property type="protein sequence ID" value="MIT93401.1"/>
    <property type="molecule type" value="Genomic_DNA"/>
</dbReference>
<evidence type="ECO:0008006" key="2">
    <source>
        <dbReference type="Google" id="ProtNLM"/>
    </source>
</evidence>
<name>A0A402TR09_SALER</name>
<dbReference type="AlphaFoldDB" id="A0A402TR09"/>
<dbReference type="RefSeq" id="WP_082331408.1">
    <property type="nucleotide sequence ID" value="NZ_MZEJ01000194.1"/>
</dbReference>
<sequence length="102" mass="11405">MSFKTGFITPPWPHTRGDSVSALSLINRVEKNAASGCGLYYEIYHYRALEELYGILTNLCAADAATFQKIAASRGFSLNESDLQDTSQAYHEIISEIKREQL</sequence>
<comment type="caution">
    <text evidence="1">The sequence shown here is derived from an EMBL/GenBank/DDBJ whole genome shotgun (WGS) entry which is preliminary data.</text>
</comment>
<evidence type="ECO:0000313" key="1">
    <source>
        <dbReference type="EMBL" id="MIT93401.1"/>
    </source>
</evidence>
<reference evidence="1" key="1">
    <citation type="submission" date="2018-08" db="EMBL/GenBank/DDBJ databases">
        <authorList>
            <consortium name="GenomeTrakr network: Whole genome sequencing for foodborne pathogen traceback"/>
        </authorList>
    </citation>
    <scope>NUCLEOTIDE SEQUENCE [LARGE SCALE GENOMIC DNA]</scope>
    <source>
        <strain evidence="1">CFSAN034428</strain>
    </source>
</reference>
<gene>
    <name evidence="1" type="ORF">ATP91_24495</name>
</gene>
<protein>
    <recommendedName>
        <fullName evidence="2">Dpoa decarboxylase</fullName>
    </recommendedName>
</protein>
<proteinExistence type="predicted"/>
<accession>A0A402TR09</accession>
<organism evidence="1">
    <name type="scientific">Salmonella enterica</name>
    <name type="common">Salmonella choleraesuis</name>
    <dbReference type="NCBI Taxonomy" id="28901"/>
    <lineage>
        <taxon>Bacteria</taxon>
        <taxon>Pseudomonadati</taxon>
        <taxon>Pseudomonadota</taxon>
        <taxon>Gammaproteobacteria</taxon>
        <taxon>Enterobacterales</taxon>
        <taxon>Enterobacteriaceae</taxon>
        <taxon>Salmonella</taxon>
    </lineage>
</organism>